<dbReference type="EMBL" id="CP025958">
    <property type="protein sequence ID" value="AWM37319.1"/>
    <property type="molecule type" value="Genomic_DNA"/>
</dbReference>
<keyword evidence="3" id="KW-0378">Hydrolase</keyword>
<accession>A0A2Z3GSG0</accession>
<dbReference type="SUPFAM" id="SSF50156">
    <property type="entry name" value="PDZ domain-like"/>
    <property type="match status" value="2"/>
</dbReference>
<reference evidence="5 6" key="1">
    <citation type="submission" date="2018-01" db="EMBL/GenBank/DDBJ databases">
        <title>G. obscuriglobus.</title>
        <authorList>
            <person name="Franke J."/>
            <person name="Blomberg W."/>
            <person name="Selmecki A."/>
        </authorList>
    </citation>
    <scope>NUCLEOTIDE SEQUENCE [LARGE SCALE GENOMIC DNA]</scope>
    <source>
        <strain evidence="5 6">DSM 5831</strain>
    </source>
</reference>
<comment type="similarity">
    <text evidence="1">Belongs to the peptidase S1C family.</text>
</comment>
<gene>
    <name evidence="5" type="ORF">C1280_09975</name>
</gene>
<dbReference type="GO" id="GO:0004252">
    <property type="term" value="F:serine-type endopeptidase activity"/>
    <property type="evidence" value="ECO:0007669"/>
    <property type="project" value="InterPro"/>
</dbReference>
<dbReference type="InterPro" id="IPR001940">
    <property type="entry name" value="Peptidase_S1C"/>
</dbReference>
<dbReference type="InterPro" id="IPR041489">
    <property type="entry name" value="PDZ_6"/>
</dbReference>
<dbReference type="Gene3D" id="2.40.10.120">
    <property type="match status" value="1"/>
</dbReference>
<dbReference type="OrthoDB" id="248175at2"/>
<dbReference type="PROSITE" id="PS50106">
    <property type="entry name" value="PDZ"/>
    <property type="match status" value="1"/>
</dbReference>
<dbReference type="GO" id="GO:0006508">
    <property type="term" value="P:proteolysis"/>
    <property type="evidence" value="ECO:0007669"/>
    <property type="project" value="UniProtKB-KW"/>
</dbReference>
<dbReference type="InterPro" id="IPR001478">
    <property type="entry name" value="PDZ"/>
</dbReference>
<dbReference type="PRINTS" id="PR00834">
    <property type="entry name" value="PROTEASES2C"/>
</dbReference>
<dbReference type="AlphaFoldDB" id="A0A2Z3GSG0"/>
<feature type="domain" description="PDZ" evidence="4">
    <location>
        <begin position="258"/>
        <end position="349"/>
    </location>
</feature>
<evidence type="ECO:0000256" key="2">
    <source>
        <dbReference type="ARBA" id="ARBA00022670"/>
    </source>
</evidence>
<name>A0A2Z3GSG0_9BACT</name>
<dbReference type="SUPFAM" id="SSF50494">
    <property type="entry name" value="Trypsin-like serine proteases"/>
    <property type="match status" value="1"/>
</dbReference>
<dbReference type="PANTHER" id="PTHR22939">
    <property type="entry name" value="SERINE PROTEASE FAMILY S1C HTRA-RELATED"/>
    <property type="match status" value="1"/>
</dbReference>
<dbReference type="KEGG" id="gog:C1280_09975"/>
<proteinExistence type="inferred from homology"/>
<dbReference type="Gene3D" id="2.30.42.10">
    <property type="match status" value="1"/>
</dbReference>
<dbReference type="Pfam" id="PF17820">
    <property type="entry name" value="PDZ_6"/>
    <property type="match status" value="1"/>
</dbReference>
<organism evidence="5 6">
    <name type="scientific">Gemmata obscuriglobus</name>
    <dbReference type="NCBI Taxonomy" id="114"/>
    <lineage>
        <taxon>Bacteria</taxon>
        <taxon>Pseudomonadati</taxon>
        <taxon>Planctomycetota</taxon>
        <taxon>Planctomycetia</taxon>
        <taxon>Gemmatales</taxon>
        <taxon>Gemmataceae</taxon>
        <taxon>Gemmata</taxon>
    </lineage>
</organism>
<evidence type="ECO:0000259" key="4">
    <source>
        <dbReference type="PROSITE" id="PS50106"/>
    </source>
</evidence>
<evidence type="ECO:0000256" key="3">
    <source>
        <dbReference type="ARBA" id="ARBA00022801"/>
    </source>
</evidence>
<evidence type="ECO:0000313" key="5">
    <source>
        <dbReference type="EMBL" id="AWM37319.1"/>
    </source>
</evidence>
<dbReference type="SMART" id="SM00228">
    <property type="entry name" value="PDZ"/>
    <property type="match status" value="2"/>
</dbReference>
<keyword evidence="2" id="KW-0645">Protease</keyword>
<dbReference type="Gene3D" id="2.30.42.60">
    <property type="match status" value="1"/>
</dbReference>
<dbReference type="Proteomes" id="UP000245802">
    <property type="component" value="Chromosome"/>
</dbReference>
<dbReference type="InterPro" id="IPR009003">
    <property type="entry name" value="Peptidase_S1_PA"/>
</dbReference>
<dbReference type="PANTHER" id="PTHR22939:SF129">
    <property type="entry name" value="SERINE PROTEASE HTRA2, MITOCHONDRIAL"/>
    <property type="match status" value="1"/>
</dbReference>
<evidence type="ECO:0000313" key="6">
    <source>
        <dbReference type="Proteomes" id="UP000245802"/>
    </source>
</evidence>
<dbReference type="Pfam" id="PF13365">
    <property type="entry name" value="Trypsin_2"/>
    <property type="match status" value="1"/>
</dbReference>
<evidence type="ECO:0000256" key="1">
    <source>
        <dbReference type="ARBA" id="ARBA00010541"/>
    </source>
</evidence>
<protein>
    <submittedName>
        <fullName evidence="5">PDZ domain-containing protein</fullName>
    </submittedName>
</protein>
<sequence length="475" mass="49448">MGHDLAPRSWAMRTGRAPLALGCLVLGLFGGLFAAQQLVGQPPPVPKLDPPLPGREWQSFAPVVKRVLPGVVCIEGKGRPKRAVGEDTDPGFGSGVLINASGSVLTNNHVVSDLESVDVTLHDGRKFTTSDIRRDPKTDLALVKIESKAPLPFLELADSDEMEVGDRVLAVGAPFGLTGSVTSGIVSAKSRNNLKLNQFEDFLQTDAAMNPGNSGGPLVNLDGKVIGLTSAIKTRTGGFQGVGLAVSSNLAKKIAADLLKTGVVKRSFFGVTVRDLDAETAKRAGAPSTNGVAVTSVLDESPAAKAGVVAGDVITKINGAPVKDPRDLQRITTALPAGQVVDVLLWREGKFYIGKVTIEEERAALKPEAPAAPAVSGATAETVGVTVTELTAEAVKRNGWPQGLKGAIVTDVKRNSLAEMAGLGRGAIVLKVDKTPVTTAATFDAALRAASIEKGALLHVLKQNGDVDFLVLKLK</sequence>
<dbReference type="InterPro" id="IPR036034">
    <property type="entry name" value="PDZ_sf"/>
</dbReference>
<keyword evidence="6" id="KW-1185">Reference proteome</keyword>